<dbReference type="Gene3D" id="3.40.1360.10">
    <property type="match status" value="1"/>
</dbReference>
<dbReference type="EC" id="2.7.7.101" evidence="12"/>
<evidence type="ECO:0000256" key="4">
    <source>
        <dbReference type="ARBA" id="ARBA00022695"/>
    </source>
</evidence>
<dbReference type="FunFam" id="3.90.580.10:FF:000001">
    <property type="entry name" value="DNA primase"/>
    <property type="match status" value="1"/>
</dbReference>
<accession>A0A7V3RED2</accession>
<name>A0A7V3RED2_9BACT</name>
<evidence type="ECO:0000256" key="2">
    <source>
        <dbReference type="ARBA" id="ARBA00022515"/>
    </source>
</evidence>
<evidence type="ECO:0000256" key="3">
    <source>
        <dbReference type="ARBA" id="ARBA00022679"/>
    </source>
</evidence>
<keyword evidence="9" id="KW-0460">Magnesium</keyword>
<evidence type="ECO:0000256" key="7">
    <source>
        <dbReference type="ARBA" id="ARBA00022771"/>
    </source>
</evidence>
<keyword evidence="7 12" id="KW-0863">Zinc-finger</keyword>
<dbReference type="PANTHER" id="PTHR30313:SF2">
    <property type="entry name" value="DNA PRIMASE"/>
    <property type="match status" value="1"/>
</dbReference>
<evidence type="ECO:0000256" key="9">
    <source>
        <dbReference type="ARBA" id="ARBA00022842"/>
    </source>
</evidence>
<proteinExistence type="inferred from homology"/>
<dbReference type="Pfam" id="PF13155">
    <property type="entry name" value="Toprim_2"/>
    <property type="match status" value="1"/>
</dbReference>
<dbReference type="SMART" id="SM00400">
    <property type="entry name" value="ZnF_CHCC"/>
    <property type="match status" value="1"/>
</dbReference>
<comment type="caution">
    <text evidence="16">The sequence shown here is derived from an EMBL/GenBank/DDBJ whole genome shotgun (WGS) entry which is preliminary data.</text>
</comment>
<dbReference type="InterPro" id="IPR006295">
    <property type="entry name" value="DNA_primase_DnaG"/>
</dbReference>
<reference evidence="16" key="1">
    <citation type="journal article" date="2020" name="mSystems">
        <title>Genome- and Community-Level Interaction Insights into Carbon Utilization and Element Cycling Functions of Hydrothermarchaeota in Hydrothermal Sediment.</title>
        <authorList>
            <person name="Zhou Z."/>
            <person name="Liu Y."/>
            <person name="Xu W."/>
            <person name="Pan J."/>
            <person name="Luo Z.H."/>
            <person name="Li M."/>
        </authorList>
    </citation>
    <scope>NUCLEOTIDE SEQUENCE [LARGE SCALE GENOMIC DNA]</scope>
    <source>
        <strain evidence="16">SpSt-966</strain>
    </source>
</reference>
<dbReference type="AlphaFoldDB" id="A0A7V3RED2"/>
<dbReference type="Gene3D" id="3.90.580.10">
    <property type="entry name" value="Zinc finger, CHC2-type domain"/>
    <property type="match status" value="1"/>
</dbReference>
<keyword evidence="8 12" id="KW-0862">Zinc</keyword>
<dbReference type="SUPFAM" id="SSF57783">
    <property type="entry name" value="Zinc beta-ribbon"/>
    <property type="match status" value="1"/>
</dbReference>
<keyword evidence="5 12" id="KW-0235">DNA replication</keyword>
<keyword evidence="3 12" id="KW-0808">Transferase</keyword>
<dbReference type="Pfam" id="PF01807">
    <property type="entry name" value="Zn_ribbon_DnaG"/>
    <property type="match status" value="1"/>
</dbReference>
<protein>
    <recommendedName>
        <fullName evidence="12 13">DNA primase</fullName>
        <ecNumber evidence="12">2.7.7.101</ecNumber>
    </recommendedName>
</protein>
<dbReference type="GO" id="GO:0003677">
    <property type="term" value="F:DNA binding"/>
    <property type="evidence" value="ECO:0007669"/>
    <property type="project" value="UniProtKB-KW"/>
</dbReference>
<evidence type="ECO:0000256" key="13">
    <source>
        <dbReference type="PIRNR" id="PIRNR002811"/>
    </source>
</evidence>
<keyword evidence="4 12" id="KW-0548">Nucleotidyltransferase</keyword>
<evidence type="ECO:0000313" key="16">
    <source>
        <dbReference type="EMBL" id="HGE75021.1"/>
    </source>
</evidence>
<evidence type="ECO:0000256" key="5">
    <source>
        <dbReference type="ARBA" id="ARBA00022705"/>
    </source>
</evidence>
<evidence type="ECO:0000259" key="15">
    <source>
        <dbReference type="PROSITE" id="PS50880"/>
    </source>
</evidence>
<organism evidence="16">
    <name type="scientific">Mesoaciditoga lauensis</name>
    <dbReference type="NCBI Taxonomy" id="1495039"/>
    <lineage>
        <taxon>Bacteria</taxon>
        <taxon>Thermotogati</taxon>
        <taxon>Thermotogota</taxon>
        <taxon>Thermotogae</taxon>
        <taxon>Mesoaciditogales</taxon>
        <taxon>Mesoaciditogaceae</taxon>
        <taxon>Mesoaciditoga</taxon>
    </lineage>
</organism>
<dbReference type="InterPro" id="IPR037068">
    <property type="entry name" value="DNA_primase_core_N_sf"/>
</dbReference>
<comment type="catalytic activity">
    <reaction evidence="12">
        <text>ssDNA + n NTP = ssDNA/pppN(pN)n-1 hybrid + (n-1) diphosphate.</text>
        <dbReference type="EC" id="2.7.7.101"/>
    </reaction>
</comment>
<dbReference type="InterPro" id="IPR006171">
    <property type="entry name" value="TOPRIM_dom"/>
</dbReference>
<evidence type="ECO:0000256" key="11">
    <source>
        <dbReference type="ARBA" id="ARBA00023163"/>
    </source>
</evidence>
<dbReference type="InterPro" id="IPR013264">
    <property type="entry name" value="DNAG_N"/>
</dbReference>
<evidence type="ECO:0000256" key="1">
    <source>
        <dbReference type="ARBA" id="ARBA00022478"/>
    </source>
</evidence>
<dbReference type="Gene3D" id="3.90.980.10">
    <property type="entry name" value="DNA primase, catalytic core, N-terminal domain"/>
    <property type="match status" value="1"/>
</dbReference>
<dbReference type="GO" id="GO:0006269">
    <property type="term" value="P:DNA replication, synthesis of primer"/>
    <property type="evidence" value="ECO:0007669"/>
    <property type="project" value="UniProtKB-UniRule"/>
</dbReference>
<keyword evidence="6 12" id="KW-0479">Metal-binding</keyword>
<dbReference type="GO" id="GO:0008270">
    <property type="term" value="F:zinc ion binding"/>
    <property type="evidence" value="ECO:0007669"/>
    <property type="project" value="UniProtKB-UniRule"/>
</dbReference>
<feature type="domain" description="Toprim" evidence="15">
    <location>
        <begin position="248"/>
        <end position="329"/>
    </location>
</feature>
<dbReference type="GO" id="GO:0005737">
    <property type="term" value="C:cytoplasm"/>
    <property type="evidence" value="ECO:0007669"/>
    <property type="project" value="TreeGrafter"/>
</dbReference>
<dbReference type="PIRSF" id="PIRSF002811">
    <property type="entry name" value="DnaG"/>
    <property type="match status" value="1"/>
</dbReference>
<dbReference type="InterPro" id="IPR036977">
    <property type="entry name" value="DNA_primase_Znf_CHC2"/>
</dbReference>
<keyword evidence="10 12" id="KW-0238">DNA-binding</keyword>
<evidence type="ECO:0000256" key="12">
    <source>
        <dbReference type="HAMAP-Rule" id="MF_00974"/>
    </source>
</evidence>
<sequence length="567" mass="65152">MYVKKEFEDFKSQCDIVSVVSHYVVLEKAGSSYRGLCPFHDEKTPSFYVNPQKGFFHCFGCGASGDVIEFVKKIENLSFQEAVQKVAELSGIESPLFSLNDESSKYFTLMENVAKSYQKILFSKKEALSYLIQKRGFSEEEIKRFEIGYAPINSTVISSSALKMKIENEYLMKYGLVGRNANGRIYEFFNDRIMFPIRNQSGKIVAFGGRIIGDGEPKYLNSSENNYFSKSKVLYLFDRAKKKIKEANFAIICEGYMDAIAFHKNGFENACAILGVNLTHDHLKMIKGLTKNMLLILDSDRAGITAMERFGSTLAGEDMNVKVLTFEDVKDPDEFFRVHKSGEFNGFAKNANEYWDFYVRTALGDTSDKFKAIRRFSESIKWMNSPALKTSIIQKAAKLLMMNEKDIMYELRYPDDLSNNRTIHNVKIEQMDFEDHLIYIMFLNENLKIKVLEKIEPLYLSGFAKKIFDLVSKGESSPQEILKVLPKEEGERFFRIITSDLKIDDFDETLRVAADKIKEREIRSDLSKLEKELILTEDPQKRMVMKKKMISLYAILKGKRGGSNGRE</sequence>
<comment type="subunit">
    <text evidence="12">Monomer. Interacts with DnaB.</text>
</comment>
<dbReference type="InterPro" id="IPR034151">
    <property type="entry name" value="TOPRIM_DnaG_bac"/>
</dbReference>
<dbReference type="CDD" id="cd03364">
    <property type="entry name" value="TOPRIM_DnaG_primases"/>
    <property type="match status" value="1"/>
</dbReference>
<comment type="function">
    <text evidence="12 13">RNA polymerase that catalyzes the synthesis of short RNA molecules used as primers for DNA polymerase during DNA replication.</text>
</comment>
<feature type="zinc finger region" description="CHC2-type" evidence="12 14">
    <location>
        <begin position="37"/>
        <end position="61"/>
    </location>
</feature>
<comment type="domain">
    <text evidence="12">Contains an N-terminal zinc-binding domain, a central core domain that contains the primase activity, and a C-terminal DnaB-binding domain.</text>
</comment>
<evidence type="ECO:0000256" key="6">
    <source>
        <dbReference type="ARBA" id="ARBA00022723"/>
    </source>
</evidence>
<comment type="similarity">
    <text evidence="12 13">Belongs to the DnaG primase family.</text>
</comment>
<evidence type="ECO:0000256" key="8">
    <source>
        <dbReference type="ARBA" id="ARBA00022833"/>
    </source>
</evidence>
<dbReference type="GO" id="GO:0000428">
    <property type="term" value="C:DNA-directed RNA polymerase complex"/>
    <property type="evidence" value="ECO:0007669"/>
    <property type="project" value="UniProtKB-KW"/>
</dbReference>
<dbReference type="InterPro" id="IPR030846">
    <property type="entry name" value="DnaG_bac"/>
</dbReference>
<dbReference type="SMART" id="SM00493">
    <property type="entry name" value="TOPRIM"/>
    <property type="match status" value="1"/>
</dbReference>
<dbReference type="NCBIfam" id="TIGR01391">
    <property type="entry name" value="dnaG"/>
    <property type="match status" value="1"/>
</dbReference>
<keyword evidence="2 12" id="KW-0639">Primosome</keyword>
<keyword evidence="11 12" id="KW-0804">Transcription</keyword>
<dbReference type="EMBL" id="DTPE01000112">
    <property type="protein sequence ID" value="HGE75021.1"/>
    <property type="molecule type" value="Genomic_DNA"/>
</dbReference>
<dbReference type="PROSITE" id="PS50880">
    <property type="entry name" value="TOPRIM"/>
    <property type="match status" value="1"/>
</dbReference>
<dbReference type="InterPro" id="IPR002694">
    <property type="entry name" value="Znf_CHC2"/>
</dbReference>
<dbReference type="Pfam" id="PF08275">
    <property type="entry name" value="DNAG_N"/>
    <property type="match status" value="1"/>
</dbReference>
<dbReference type="GO" id="GO:1990077">
    <property type="term" value="C:primosome complex"/>
    <property type="evidence" value="ECO:0007669"/>
    <property type="project" value="UniProtKB-KW"/>
</dbReference>
<dbReference type="GO" id="GO:0003899">
    <property type="term" value="F:DNA-directed RNA polymerase activity"/>
    <property type="evidence" value="ECO:0007669"/>
    <property type="project" value="UniProtKB-UniRule"/>
</dbReference>
<dbReference type="SUPFAM" id="SSF56731">
    <property type="entry name" value="DNA primase core"/>
    <property type="match status" value="1"/>
</dbReference>
<dbReference type="HAMAP" id="MF_00974">
    <property type="entry name" value="DNA_primase_DnaG"/>
    <property type="match status" value="1"/>
</dbReference>
<gene>
    <name evidence="12 16" type="primary">dnaG</name>
    <name evidence="16" type="ORF">ENX73_02720</name>
</gene>
<evidence type="ECO:0000256" key="14">
    <source>
        <dbReference type="PIRSR" id="PIRSR002811-1"/>
    </source>
</evidence>
<keyword evidence="1 12" id="KW-0240">DNA-directed RNA polymerase</keyword>
<dbReference type="PANTHER" id="PTHR30313">
    <property type="entry name" value="DNA PRIMASE"/>
    <property type="match status" value="1"/>
</dbReference>
<dbReference type="InterPro" id="IPR050219">
    <property type="entry name" value="DnaG_primase"/>
</dbReference>
<comment type="cofactor">
    <cofactor evidence="12 13 14">
        <name>Zn(2+)</name>
        <dbReference type="ChEBI" id="CHEBI:29105"/>
    </cofactor>
    <text evidence="12 13 14">Binds 1 zinc ion per monomer.</text>
</comment>
<evidence type="ECO:0000256" key="10">
    <source>
        <dbReference type="ARBA" id="ARBA00023125"/>
    </source>
</evidence>